<reference evidence="4 5" key="1">
    <citation type="journal article" date="2023" name="G3 (Bethesda)">
        <title>A chromosome-length genome assembly and annotation of blackberry (Rubus argutus, cv. 'Hillquist').</title>
        <authorList>
            <person name="Bruna T."/>
            <person name="Aryal R."/>
            <person name="Dudchenko O."/>
            <person name="Sargent D.J."/>
            <person name="Mead D."/>
            <person name="Buti M."/>
            <person name="Cavallini A."/>
            <person name="Hytonen T."/>
            <person name="Andres J."/>
            <person name="Pham M."/>
            <person name="Weisz D."/>
            <person name="Mascagni F."/>
            <person name="Usai G."/>
            <person name="Natali L."/>
            <person name="Bassil N."/>
            <person name="Fernandez G.E."/>
            <person name="Lomsadze A."/>
            <person name="Armour M."/>
            <person name="Olukolu B."/>
            <person name="Poorten T."/>
            <person name="Britton C."/>
            <person name="Davik J."/>
            <person name="Ashrafi H."/>
            <person name="Aiden E.L."/>
            <person name="Borodovsky M."/>
            <person name="Worthington M."/>
        </authorList>
    </citation>
    <scope>NUCLEOTIDE SEQUENCE [LARGE SCALE GENOMIC DNA]</scope>
    <source>
        <strain evidence="4">PI 553951</strain>
    </source>
</reference>
<dbReference type="Proteomes" id="UP001457282">
    <property type="component" value="Unassembled WGS sequence"/>
</dbReference>
<dbReference type="InterPro" id="IPR035669">
    <property type="entry name" value="SGNH_plant_lipase-like"/>
</dbReference>
<keyword evidence="5" id="KW-1185">Reference proteome</keyword>
<dbReference type="EMBL" id="JBEDUW010000006">
    <property type="protein sequence ID" value="KAK9923836.1"/>
    <property type="molecule type" value="Genomic_DNA"/>
</dbReference>
<proteinExistence type="inferred from homology"/>
<dbReference type="PANTHER" id="PTHR45966">
    <property type="entry name" value="GDSL-LIKE LIPASE/ACYLHYDROLASE"/>
    <property type="match status" value="1"/>
</dbReference>
<evidence type="ECO:0000256" key="2">
    <source>
        <dbReference type="ARBA" id="ARBA00022729"/>
    </source>
</evidence>
<name>A0AAW1WGM4_RUBAR</name>
<feature type="signal peptide" evidence="3">
    <location>
        <begin position="1"/>
        <end position="24"/>
    </location>
</feature>
<comment type="similarity">
    <text evidence="1">Belongs to the 'GDSL' lipolytic enzyme family.</text>
</comment>
<dbReference type="InterPro" id="IPR036514">
    <property type="entry name" value="SGNH_hydro_sf"/>
</dbReference>
<dbReference type="Gene3D" id="3.40.50.1110">
    <property type="entry name" value="SGNH hydrolase"/>
    <property type="match status" value="1"/>
</dbReference>
<sequence length="349" mass="39594">MSTLVFQICMILAFCAHLLTPSSCHDHSRLHKKHTALFVFGDSLFDVGNNNYLNTSIELQANFWPYGETFFKHPTGRFSDGRLIPDMIAEYANLPLIPPYLQPGFNNYSYGVNFASSGAGSLTETFKDLYVIDLKTQLGYFKKVEKQLRHKLGDAEAHTLLLYESSPEEYVGLVIGNLTNVIKEIYKKGGRKFGFTGMAPLGCLPSMRAMKPGDTGTCVEEFNTLLKLHNRVLDKVLLKLKGHLAEFKYSYPNLYHHVNEIFNNPSKYGFKEAKTACCGSGPYRGIGSCGRKQGVTEYELCDNVTEYVFFDSNHPTERLYKKVSKLWWSYTPKVTGAYYVSLKELFEVY</sequence>
<organism evidence="4 5">
    <name type="scientific">Rubus argutus</name>
    <name type="common">Southern blackberry</name>
    <dbReference type="NCBI Taxonomy" id="59490"/>
    <lineage>
        <taxon>Eukaryota</taxon>
        <taxon>Viridiplantae</taxon>
        <taxon>Streptophyta</taxon>
        <taxon>Embryophyta</taxon>
        <taxon>Tracheophyta</taxon>
        <taxon>Spermatophyta</taxon>
        <taxon>Magnoliopsida</taxon>
        <taxon>eudicotyledons</taxon>
        <taxon>Gunneridae</taxon>
        <taxon>Pentapetalae</taxon>
        <taxon>rosids</taxon>
        <taxon>fabids</taxon>
        <taxon>Rosales</taxon>
        <taxon>Rosaceae</taxon>
        <taxon>Rosoideae</taxon>
        <taxon>Rosoideae incertae sedis</taxon>
        <taxon>Rubus</taxon>
    </lineage>
</organism>
<protein>
    <submittedName>
        <fullName evidence="4">Uncharacterized protein</fullName>
    </submittedName>
</protein>
<accession>A0AAW1WGM4</accession>
<dbReference type="Pfam" id="PF00657">
    <property type="entry name" value="Lipase_GDSL"/>
    <property type="match status" value="1"/>
</dbReference>
<dbReference type="PANTHER" id="PTHR45966:SF1">
    <property type="entry name" value="GDSL ESTERASE_LIPASE 1-RELATED"/>
    <property type="match status" value="1"/>
</dbReference>
<keyword evidence="2 3" id="KW-0732">Signal</keyword>
<evidence type="ECO:0000313" key="5">
    <source>
        <dbReference type="Proteomes" id="UP001457282"/>
    </source>
</evidence>
<dbReference type="InterPro" id="IPR044552">
    <property type="entry name" value="GLIP1-5/GLL25"/>
</dbReference>
<evidence type="ECO:0000256" key="3">
    <source>
        <dbReference type="SAM" id="SignalP"/>
    </source>
</evidence>
<evidence type="ECO:0000256" key="1">
    <source>
        <dbReference type="ARBA" id="ARBA00008668"/>
    </source>
</evidence>
<evidence type="ECO:0000313" key="4">
    <source>
        <dbReference type="EMBL" id="KAK9923836.1"/>
    </source>
</evidence>
<dbReference type="CDD" id="cd01837">
    <property type="entry name" value="SGNH_plant_lipase_like"/>
    <property type="match status" value="1"/>
</dbReference>
<dbReference type="GO" id="GO:0016298">
    <property type="term" value="F:lipase activity"/>
    <property type="evidence" value="ECO:0007669"/>
    <property type="project" value="TreeGrafter"/>
</dbReference>
<dbReference type="AlphaFoldDB" id="A0AAW1WGM4"/>
<dbReference type="InterPro" id="IPR001087">
    <property type="entry name" value="GDSL"/>
</dbReference>
<comment type="caution">
    <text evidence="4">The sequence shown here is derived from an EMBL/GenBank/DDBJ whole genome shotgun (WGS) entry which is preliminary data.</text>
</comment>
<gene>
    <name evidence="4" type="ORF">M0R45_032235</name>
</gene>
<feature type="chain" id="PRO_5043508902" evidence="3">
    <location>
        <begin position="25"/>
        <end position="349"/>
    </location>
</feature>